<evidence type="ECO:0000313" key="2">
    <source>
        <dbReference type="EMBL" id="ELW66953.1"/>
    </source>
</evidence>
<dbReference type="Proteomes" id="UP000011518">
    <property type="component" value="Unassembled WGS sequence"/>
</dbReference>
<feature type="region of interest" description="Disordered" evidence="1">
    <location>
        <begin position="312"/>
        <end position="332"/>
    </location>
</feature>
<evidence type="ECO:0000256" key="1">
    <source>
        <dbReference type="SAM" id="MobiDB-lite"/>
    </source>
</evidence>
<reference evidence="3" key="1">
    <citation type="submission" date="2012-07" db="EMBL/GenBank/DDBJ databases">
        <title>Genome of the Chinese tree shrew, a rising model animal genetically related to primates.</title>
        <authorList>
            <person name="Zhang G."/>
            <person name="Fan Y."/>
            <person name="Yao Y."/>
            <person name="Huang Z."/>
        </authorList>
    </citation>
    <scope>NUCLEOTIDE SEQUENCE [LARGE SCALE GENOMIC DNA]</scope>
</reference>
<keyword evidence="3" id="KW-1185">Reference proteome</keyword>
<organism evidence="2 3">
    <name type="scientific">Tupaia chinensis</name>
    <name type="common">Chinese tree shrew</name>
    <name type="synonym">Tupaia belangeri chinensis</name>
    <dbReference type="NCBI Taxonomy" id="246437"/>
    <lineage>
        <taxon>Eukaryota</taxon>
        <taxon>Metazoa</taxon>
        <taxon>Chordata</taxon>
        <taxon>Craniata</taxon>
        <taxon>Vertebrata</taxon>
        <taxon>Euteleostomi</taxon>
        <taxon>Mammalia</taxon>
        <taxon>Eutheria</taxon>
        <taxon>Euarchontoglires</taxon>
        <taxon>Scandentia</taxon>
        <taxon>Tupaiidae</taxon>
        <taxon>Tupaia</taxon>
    </lineage>
</organism>
<feature type="compositionally biased region" description="Basic and acidic residues" evidence="1">
    <location>
        <begin position="13"/>
        <end position="22"/>
    </location>
</feature>
<proteinExistence type="predicted"/>
<dbReference type="eggNOG" id="ENOG502RXB9">
    <property type="taxonomic scope" value="Eukaryota"/>
</dbReference>
<protein>
    <submittedName>
        <fullName evidence="2">MAP6 domain-containing protein 1</fullName>
    </submittedName>
</protein>
<evidence type="ECO:0000313" key="3">
    <source>
        <dbReference type="Proteomes" id="UP000011518"/>
    </source>
</evidence>
<dbReference type="STRING" id="246437.L9KW91"/>
<dbReference type="InParanoid" id="L9KW91"/>
<sequence length="546" mass="57448">MSLLNAGAFGQTPRERLGRTGEARPGLGQAWLPMLLPHWHLATACLWLLGLGCLTAEAALAHLPASCRLRLLRSQSCHLWLPSELHSRCILHSDPVCRPHSYAPGAAAHRPLTELTWPKECWPFPADPGPSGCPVPSALRIPTVPRPKCSAVPPQSLRCRFPPLCEGALARLCHTCTRAHTHQPLCGACVGACGHQGPPCCSASTLPAPHRPGSPRPVAAPPAPSAPREGTNSCSFFCKWELGVTKLVRVAEPGPGHTRLAHGLPALELPCNPGVPTVGGCSPAACWAQAGPALTGRDVWGAGPSPARAVPSGMQAGHLAPGSRKIQSAPNPGLQKDTTVPLTGHLTSGDLPTVSLEAVCPGPQLRCPREKAALLSSGPMGQPGSVQPRLQRNSASGPEPLWVLALLGPAPSMAWQVLLWAQASGTERLCRRFTAGTLPTQGTPVTRGRQCALGEQLCPCGNLERLAWLPVKPSTCQEFQAWTGVKPSRSSKAKPARIMTHTSGRDGPGASFQVSLGLLLQVPEVRKFAPNPSAIFQSSAPRILNV</sequence>
<dbReference type="EMBL" id="KB320634">
    <property type="protein sequence ID" value="ELW66953.1"/>
    <property type="molecule type" value="Genomic_DNA"/>
</dbReference>
<accession>L9KW91</accession>
<gene>
    <name evidence="2" type="ORF">TREES_T100020510</name>
</gene>
<name>L9KW91_TUPCH</name>
<feature type="region of interest" description="Disordered" evidence="1">
    <location>
        <begin position="1"/>
        <end position="22"/>
    </location>
</feature>
<dbReference type="AlphaFoldDB" id="L9KW91"/>
<reference evidence="3" key="2">
    <citation type="journal article" date="2013" name="Nat. Commun.">
        <title>Genome of the Chinese tree shrew.</title>
        <authorList>
            <person name="Fan Y."/>
            <person name="Huang Z.Y."/>
            <person name="Cao C.C."/>
            <person name="Chen C.S."/>
            <person name="Chen Y.X."/>
            <person name="Fan D.D."/>
            <person name="He J."/>
            <person name="Hou H.L."/>
            <person name="Hu L."/>
            <person name="Hu X.T."/>
            <person name="Jiang X.T."/>
            <person name="Lai R."/>
            <person name="Lang Y.S."/>
            <person name="Liang B."/>
            <person name="Liao S.G."/>
            <person name="Mu D."/>
            <person name="Ma Y.Y."/>
            <person name="Niu Y.Y."/>
            <person name="Sun X.Q."/>
            <person name="Xia J.Q."/>
            <person name="Xiao J."/>
            <person name="Xiong Z.Q."/>
            <person name="Xu L."/>
            <person name="Yang L."/>
            <person name="Zhang Y."/>
            <person name="Zhao W."/>
            <person name="Zhao X.D."/>
            <person name="Zheng Y.T."/>
            <person name="Zhou J.M."/>
            <person name="Zhu Y.B."/>
            <person name="Zhang G.J."/>
            <person name="Wang J."/>
            <person name="Yao Y.G."/>
        </authorList>
    </citation>
    <scope>NUCLEOTIDE SEQUENCE [LARGE SCALE GENOMIC DNA]</scope>
</reference>